<feature type="signal peptide" evidence="4">
    <location>
        <begin position="1"/>
        <end position="25"/>
    </location>
</feature>
<comment type="caution">
    <text evidence="6">The sequence shown here is derived from an EMBL/GenBank/DDBJ whole genome shotgun (WGS) entry which is preliminary data.</text>
</comment>
<evidence type="ECO:0000256" key="3">
    <source>
        <dbReference type="ARBA" id="ARBA00022729"/>
    </source>
</evidence>
<dbReference type="CDD" id="cd08498">
    <property type="entry name" value="PBP2_NikA_DppA_OppA_like_2"/>
    <property type="match status" value="1"/>
</dbReference>
<dbReference type="Pfam" id="PF00496">
    <property type="entry name" value="SBP_bac_5"/>
    <property type="match status" value="1"/>
</dbReference>
<dbReference type="Gene3D" id="3.40.190.10">
    <property type="entry name" value="Periplasmic binding protein-like II"/>
    <property type="match status" value="1"/>
</dbReference>
<keyword evidence="7" id="KW-1185">Reference proteome</keyword>
<dbReference type="AlphaFoldDB" id="A0A4R6N9M0"/>
<dbReference type="GO" id="GO:0043190">
    <property type="term" value="C:ATP-binding cassette (ABC) transporter complex"/>
    <property type="evidence" value="ECO:0007669"/>
    <property type="project" value="InterPro"/>
</dbReference>
<dbReference type="PANTHER" id="PTHR30290">
    <property type="entry name" value="PERIPLASMIC BINDING COMPONENT OF ABC TRANSPORTER"/>
    <property type="match status" value="1"/>
</dbReference>
<accession>A0A4R6N9M0</accession>
<evidence type="ECO:0000256" key="2">
    <source>
        <dbReference type="ARBA" id="ARBA00022448"/>
    </source>
</evidence>
<dbReference type="OrthoDB" id="9801799at2"/>
<dbReference type="GO" id="GO:0015833">
    <property type="term" value="P:peptide transport"/>
    <property type="evidence" value="ECO:0007669"/>
    <property type="project" value="TreeGrafter"/>
</dbReference>
<evidence type="ECO:0000256" key="4">
    <source>
        <dbReference type="SAM" id="SignalP"/>
    </source>
</evidence>
<evidence type="ECO:0000259" key="5">
    <source>
        <dbReference type="Pfam" id="PF00496"/>
    </source>
</evidence>
<keyword evidence="3 4" id="KW-0732">Signal</keyword>
<organism evidence="6 7">
    <name type="scientific">Roseateles asaccharophilus</name>
    <dbReference type="NCBI Taxonomy" id="582607"/>
    <lineage>
        <taxon>Bacteria</taxon>
        <taxon>Pseudomonadati</taxon>
        <taxon>Pseudomonadota</taxon>
        <taxon>Betaproteobacteria</taxon>
        <taxon>Burkholderiales</taxon>
        <taxon>Sphaerotilaceae</taxon>
        <taxon>Roseateles</taxon>
    </lineage>
</organism>
<gene>
    <name evidence="6" type="ORF">DFR39_10145</name>
</gene>
<dbReference type="Proteomes" id="UP000295357">
    <property type="component" value="Unassembled WGS sequence"/>
</dbReference>
<dbReference type="InterPro" id="IPR030678">
    <property type="entry name" value="Peptide/Ni-bd"/>
</dbReference>
<dbReference type="InterPro" id="IPR039424">
    <property type="entry name" value="SBP_5"/>
</dbReference>
<name>A0A4R6N9M0_9BURK</name>
<proteinExistence type="inferred from homology"/>
<feature type="domain" description="Solute-binding protein family 5" evidence="5">
    <location>
        <begin position="68"/>
        <end position="441"/>
    </location>
</feature>
<reference evidence="6 7" key="1">
    <citation type="submission" date="2019-03" db="EMBL/GenBank/DDBJ databases">
        <title>Genomic Encyclopedia of Type Strains, Phase IV (KMG-IV): sequencing the most valuable type-strain genomes for metagenomic binning, comparative biology and taxonomic classification.</title>
        <authorList>
            <person name="Goeker M."/>
        </authorList>
    </citation>
    <scope>NUCLEOTIDE SEQUENCE [LARGE SCALE GENOMIC DNA]</scope>
    <source>
        <strain evidence="6 7">DSM 25082</strain>
    </source>
</reference>
<dbReference type="GO" id="GO:1904680">
    <property type="term" value="F:peptide transmembrane transporter activity"/>
    <property type="evidence" value="ECO:0007669"/>
    <property type="project" value="TreeGrafter"/>
</dbReference>
<evidence type="ECO:0000313" key="7">
    <source>
        <dbReference type="Proteomes" id="UP000295357"/>
    </source>
</evidence>
<comment type="similarity">
    <text evidence="1">Belongs to the bacterial solute-binding protein 5 family.</text>
</comment>
<dbReference type="GO" id="GO:0030288">
    <property type="term" value="C:outer membrane-bounded periplasmic space"/>
    <property type="evidence" value="ECO:0007669"/>
    <property type="project" value="UniProtKB-ARBA"/>
</dbReference>
<dbReference type="RefSeq" id="WP_133601527.1">
    <property type="nucleotide sequence ID" value="NZ_JAUFPJ010000005.1"/>
</dbReference>
<evidence type="ECO:0000256" key="1">
    <source>
        <dbReference type="ARBA" id="ARBA00005695"/>
    </source>
</evidence>
<dbReference type="PANTHER" id="PTHR30290:SF9">
    <property type="entry name" value="OLIGOPEPTIDE-BINDING PROTEIN APPA"/>
    <property type="match status" value="1"/>
</dbReference>
<dbReference type="SUPFAM" id="SSF53850">
    <property type="entry name" value="Periplasmic binding protein-like II"/>
    <property type="match status" value="1"/>
</dbReference>
<evidence type="ECO:0000313" key="6">
    <source>
        <dbReference type="EMBL" id="TDP12573.1"/>
    </source>
</evidence>
<dbReference type="EMBL" id="SNXE01000001">
    <property type="protein sequence ID" value="TDP12573.1"/>
    <property type="molecule type" value="Genomic_DNA"/>
</dbReference>
<dbReference type="PIRSF" id="PIRSF002741">
    <property type="entry name" value="MppA"/>
    <property type="match status" value="1"/>
</dbReference>
<keyword evidence="2" id="KW-0813">Transport</keyword>
<dbReference type="Gene3D" id="3.10.105.10">
    <property type="entry name" value="Dipeptide-binding Protein, Domain 3"/>
    <property type="match status" value="1"/>
</dbReference>
<feature type="chain" id="PRO_5020779435" evidence="4">
    <location>
        <begin position="26"/>
        <end position="525"/>
    </location>
</feature>
<dbReference type="InterPro" id="IPR000914">
    <property type="entry name" value="SBP_5_dom"/>
</dbReference>
<dbReference type="Gene3D" id="3.90.76.10">
    <property type="entry name" value="Dipeptide-binding Protein, Domain 1"/>
    <property type="match status" value="1"/>
</dbReference>
<protein>
    <submittedName>
        <fullName evidence="6">Peptide/nickel transport system substrate-binding protein</fullName>
    </submittedName>
</protein>
<sequence>MPRPLRTLAIAALLALSGTAAVVQAKPLRWSSQGDVQSFDPHAYNSALNNQFNAFVYEGLVAYDQAFTIEPALASKWTQVEPTRWRFELRPNVKFHDGTPLTADDVVFSFERALAPSSNFKVLLQGVTGVKKLSPSSVEIQLSAPNPVLLRQITGVRIMSKAWATKHKIEQPQNFAQKEETYAVRNANGTGPFVLKSSQPGVKTELTLNPNWWGKLQGNVSQIVYTPIGSDATRLAALLSGELDFVLDPAPQDVPKLRNTPGVKIIEGAEFRTIFLGLDQASDELSSSNIKGRNPFKDLRVRQALYQAIDIETLKRVTMRGLAQPAGSLVAPQADGWTAEGDRRLPFDLARAKALLTEAGYPEGFSVQLDCPNDRYVNDEEICKALTAMWAKAGVQAKLVSQGSSVYFPKLQRKESNLHLLGWGVATFDALYSLQALVHSPVGADGSWNYGRYANPKLDALIDAAKVEGDVAKRRGQLREALKIVQDDVAVIPLHHQVIPWAARSNVQVVHRANNHIDVRWIRID</sequence>